<sequence length="50" mass="6111">MNIYIIFLNTHMQTYIHTAGHGRELLLLNHILLYYRNTFFKISLIKKKQF</sequence>
<proteinExistence type="predicted"/>
<evidence type="ECO:0000313" key="1">
    <source>
        <dbReference type="EMBL" id="KOF74542.1"/>
    </source>
</evidence>
<dbReference type="AlphaFoldDB" id="A0A0L8GBW7"/>
<name>A0A0L8GBW7_OCTBM</name>
<protein>
    <submittedName>
        <fullName evidence="1">Uncharacterized protein</fullName>
    </submittedName>
</protein>
<gene>
    <name evidence="1" type="ORF">OCBIM_22036002mg</name>
</gene>
<reference evidence="1" key="1">
    <citation type="submission" date="2015-07" db="EMBL/GenBank/DDBJ databases">
        <title>MeaNS - Measles Nucleotide Surveillance Program.</title>
        <authorList>
            <person name="Tran T."/>
            <person name="Druce J."/>
        </authorList>
    </citation>
    <scope>NUCLEOTIDE SEQUENCE</scope>
    <source>
        <strain evidence="1">UCB-OBI-ISO-001</strain>
        <tissue evidence="1">Gonad</tissue>
    </source>
</reference>
<accession>A0A0L8GBW7</accession>
<organism evidence="1">
    <name type="scientific">Octopus bimaculoides</name>
    <name type="common">California two-spotted octopus</name>
    <dbReference type="NCBI Taxonomy" id="37653"/>
    <lineage>
        <taxon>Eukaryota</taxon>
        <taxon>Metazoa</taxon>
        <taxon>Spiralia</taxon>
        <taxon>Lophotrochozoa</taxon>
        <taxon>Mollusca</taxon>
        <taxon>Cephalopoda</taxon>
        <taxon>Coleoidea</taxon>
        <taxon>Octopodiformes</taxon>
        <taxon>Octopoda</taxon>
        <taxon>Incirrata</taxon>
        <taxon>Octopodidae</taxon>
        <taxon>Octopus</taxon>
    </lineage>
</organism>
<dbReference type="EMBL" id="KQ422629">
    <property type="protein sequence ID" value="KOF74542.1"/>
    <property type="molecule type" value="Genomic_DNA"/>
</dbReference>